<proteinExistence type="predicted"/>
<comment type="caution">
    <text evidence="1">The sequence shown here is derived from an EMBL/GenBank/DDBJ whole genome shotgun (WGS) entry which is preliminary data.</text>
</comment>
<name>A0A5C5ZMR3_9BACT</name>
<keyword evidence="2" id="KW-1185">Reference proteome</keyword>
<dbReference type="RefSeq" id="WP_197525622.1">
    <property type="nucleotide sequence ID" value="NZ_SJPQ01000002.1"/>
</dbReference>
<protein>
    <recommendedName>
        <fullName evidence="3">Serpin (Serine protease inhibitor)</fullName>
    </recommendedName>
</protein>
<dbReference type="PROSITE" id="PS51257">
    <property type="entry name" value="PROKAR_LIPOPROTEIN"/>
    <property type="match status" value="1"/>
</dbReference>
<evidence type="ECO:0000313" key="1">
    <source>
        <dbReference type="EMBL" id="TWT88460.1"/>
    </source>
</evidence>
<reference evidence="1 2" key="1">
    <citation type="submission" date="2019-02" db="EMBL/GenBank/DDBJ databases">
        <title>Deep-cultivation of Planctomycetes and their phenomic and genomic characterization uncovers novel biology.</title>
        <authorList>
            <person name="Wiegand S."/>
            <person name="Jogler M."/>
            <person name="Boedeker C."/>
            <person name="Pinto D."/>
            <person name="Vollmers J."/>
            <person name="Rivas-Marin E."/>
            <person name="Kohn T."/>
            <person name="Peeters S.H."/>
            <person name="Heuer A."/>
            <person name="Rast P."/>
            <person name="Oberbeckmann S."/>
            <person name="Bunk B."/>
            <person name="Jeske O."/>
            <person name="Meyerdierks A."/>
            <person name="Storesund J.E."/>
            <person name="Kallscheuer N."/>
            <person name="Luecker S."/>
            <person name="Lage O.M."/>
            <person name="Pohl T."/>
            <person name="Merkel B.J."/>
            <person name="Hornburger P."/>
            <person name="Mueller R.-W."/>
            <person name="Bruemmer F."/>
            <person name="Labrenz M."/>
            <person name="Spormann A.M."/>
            <person name="Op Den Camp H."/>
            <person name="Overmann J."/>
            <person name="Amann R."/>
            <person name="Jetten M.S.M."/>
            <person name="Mascher T."/>
            <person name="Medema M.H."/>
            <person name="Devos D.P."/>
            <person name="Kaster A.-K."/>
            <person name="Ovreas L."/>
            <person name="Rohde M."/>
            <person name="Galperin M.Y."/>
            <person name="Jogler C."/>
        </authorList>
    </citation>
    <scope>NUCLEOTIDE SEQUENCE [LARGE SCALE GENOMIC DNA]</scope>
    <source>
        <strain evidence="1 2">Mal64</strain>
    </source>
</reference>
<accession>A0A5C5ZMR3</accession>
<evidence type="ECO:0000313" key="2">
    <source>
        <dbReference type="Proteomes" id="UP000315440"/>
    </source>
</evidence>
<organism evidence="1 2">
    <name type="scientific">Pseudobythopirellula maris</name>
    <dbReference type="NCBI Taxonomy" id="2527991"/>
    <lineage>
        <taxon>Bacteria</taxon>
        <taxon>Pseudomonadati</taxon>
        <taxon>Planctomycetota</taxon>
        <taxon>Planctomycetia</taxon>
        <taxon>Pirellulales</taxon>
        <taxon>Lacipirellulaceae</taxon>
        <taxon>Pseudobythopirellula</taxon>
    </lineage>
</organism>
<dbReference type="Proteomes" id="UP000315440">
    <property type="component" value="Unassembled WGS sequence"/>
</dbReference>
<sequence>MRRLRMILFVGALVAGCSDPKEDEAARRESYLSLERFETTGEPSLTDLPPIRPASEIPRTDVLPHMGGEITRGRNYVFCATAKLAWDAFGVQKGQAPTDLAQAMSRLEFSGDDLNPSCYLTMKGSRAQVAARMNEKFPGVEIELAADDPSAMISYAYLQKQLPFREKFDRLESPLEFHGDEGATPVAAFGVEKFHEEGVRETLHRWQITVLDYKNKDDFVVELNTLSKQDRMILAKVPPESTLEMTAVRVASRVSSGYQLGSEKSLLQEQEDFVVPIISLGVLKTFGELGATALAQVIQFRLDESGAKLRSESDYSYLGEDGRPREFVFDKPFLIYLVERQSEHPYLAMWIANEELLETADDSAE</sequence>
<evidence type="ECO:0008006" key="3">
    <source>
        <dbReference type="Google" id="ProtNLM"/>
    </source>
</evidence>
<gene>
    <name evidence="1" type="ORF">Mal64_19420</name>
</gene>
<dbReference type="AlphaFoldDB" id="A0A5C5ZMR3"/>
<dbReference type="EMBL" id="SJPQ01000002">
    <property type="protein sequence ID" value="TWT88460.1"/>
    <property type="molecule type" value="Genomic_DNA"/>
</dbReference>